<comment type="caution">
    <text evidence="1">The sequence shown here is derived from an EMBL/GenBank/DDBJ whole genome shotgun (WGS) entry which is preliminary data.</text>
</comment>
<proteinExistence type="predicted"/>
<protein>
    <submittedName>
        <fullName evidence="1">Uncharacterized protein</fullName>
    </submittedName>
</protein>
<keyword evidence="2" id="KW-1185">Reference proteome</keyword>
<sequence length="46" mass="5206">MQYLPIGICFSVGTFRGEEGVRRSPKGGGIYIWRWCEPILVVGLTY</sequence>
<dbReference type="EMBL" id="LSDK01000081">
    <property type="protein sequence ID" value="KXB75986.1"/>
    <property type="molecule type" value="Genomic_DNA"/>
</dbReference>
<organism evidence="1 2">
    <name type="scientific">Porphyromonas somerae</name>
    <dbReference type="NCBI Taxonomy" id="322095"/>
    <lineage>
        <taxon>Bacteria</taxon>
        <taxon>Pseudomonadati</taxon>
        <taxon>Bacteroidota</taxon>
        <taxon>Bacteroidia</taxon>
        <taxon>Bacteroidales</taxon>
        <taxon>Porphyromonadaceae</taxon>
        <taxon>Porphyromonas</taxon>
    </lineage>
</organism>
<gene>
    <name evidence="1" type="ORF">HMPREF3185_01235</name>
</gene>
<evidence type="ECO:0000313" key="1">
    <source>
        <dbReference type="EMBL" id="KXB75986.1"/>
    </source>
</evidence>
<dbReference type="AlphaFoldDB" id="A0A134B7S7"/>
<evidence type="ECO:0000313" key="2">
    <source>
        <dbReference type="Proteomes" id="UP000070224"/>
    </source>
</evidence>
<dbReference type="Proteomes" id="UP000070224">
    <property type="component" value="Unassembled WGS sequence"/>
</dbReference>
<feature type="non-terminal residue" evidence="1">
    <location>
        <position position="46"/>
    </location>
</feature>
<reference evidence="2" key="1">
    <citation type="submission" date="2016-01" db="EMBL/GenBank/DDBJ databases">
        <authorList>
            <person name="Mitreva M."/>
            <person name="Pepin K.H."/>
            <person name="Mihindukulasuriya K.A."/>
            <person name="Fulton R."/>
            <person name="Fronick C."/>
            <person name="O'Laughlin M."/>
            <person name="Miner T."/>
            <person name="Herter B."/>
            <person name="Rosa B.A."/>
            <person name="Cordes M."/>
            <person name="Tomlinson C."/>
            <person name="Wollam A."/>
            <person name="Palsikar V.B."/>
            <person name="Mardis E.R."/>
            <person name="Wilson R.K."/>
        </authorList>
    </citation>
    <scope>NUCLEOTIDE SEQUENCE [LARGE SCALE GENOMIC DNA]</scope>
    <source>
        <strain evidence="2">KA00683</strain>
    </source>
</reference>
<accession>A0A134B7S7</accession>
<name>A0A134B7S7_9PORP</name>
<dbReference type="PATRIC" id="fig|322095.3.peg.1217"/>